<evidence type="ECO:0000256" key="1">
    <source>
        <dbReference type="SAM" id="MobiDB-lite"/>
    </source>
</evidence>
<feature type="region of interest" description="Disordered" evidence="1">
    <location>
        <begin position="141"/>
        <end position="166"/>
    </location>
</feature>
<evidence type="ECO:0008006" key="5">
    <source>
        <dbReference type="Google" id="ProtNLM"/>
    </source>
</evidence>
<feature type="compositionally biased region" description="Polar residues" evidence="1">
    <location>
        <begin position="148"/>
        <end position="166"/>
    </location>
</feature>
<gene>
    <name evidence="3" type="ORF">HAX54_050412</name>
</gene>
<feature type="chain" id="PRO_5046077610" description="Secreted protein" evidence="2">
    <location>
        <begin position="29"/>
        <end position="166"/>
    </location>
</feature>
<evidence type="ECO:0000256" key="2">
    <source>
        <dbReference type="SAM" id="SignalP"/>
    </source>
</evidence>
<reference evidence="3 4" key="1">
    <citation type="journal article" date="2021" name="BMC Genomics">
        <title>Datura genome reveals duplications of psychoactive alkaloid biosynthetic genes and high mutation rate following tissue culture.</title>
        <authorList>
            <person name="Rajewski A."/>
            <person name="Carter-House D."/>
            <person name="Stajich J."/>
            <person name="Litt A."/>
        </authorList>
    </citation>
    <scope>NUCLEOTIDE SEQUENCE [LARGE SCALE GENOMIC DNA]</scope>
    <source>
        <strain evidence="3">AR-01</strain>
    </source>
</reference>
<proteinExistence type="predicted"/>
<sequence length="166" mass="18079">MAAACAYCQARGAFILALLATLRGSNNAAMACARQPFPSTMRYTQQPLLLRDGKRATSSFQARWHVLCSMGDTALAWATCKAPKTAKKGSPTPTRKRNIKSKSNSTRNKEKHKSTTINNPSFSCNIHVVFMSSMSSRVEVSQQVSRVTSRPKQSSNGSSKRSACMA</sequence>
<dbReference type="EMBL" id="JACEIK010000088">
    <property type="protein sequence ID" value="MCD7449199.1"/>
    <property type="molecule type" value="Genomic_DNA"/>
</dbReference>
<organism evidence="3 4">
    <name type="scientific">Datura stramonium</name>
    <name type="common">Jimsonweed</name>
    <name type="synonym">Common thornapple</name>
    <dbReference type="NCBI Taxonomy" id="4076"/>
    <lineage>
        <taxon>Eukaryota</taxon>
        <taxon>Viridiplantae</taxon>
        <taxon>Streptophyta</taxon>
        <taxon>Embryophyta</taxon>
        <taxon>Tracheophyta</taxon>
        <taxon>Spermatophyta</taxon>
        <taxon>Magnoliopsida</taxon>
        <taxon>eudicotyledons</taxon>
        <taxon>Gunneridae</taxon>
        <taxon>Pentapetalae</taxon>
        <taxon>asterids</taxon>
        <taxon>lamiids</taxon>
        <taxon>Solanales</taxon>
        <taxon>Solanaceae</taxon>
        <taxon>Solanoideae</taxon>
        <taxon>Datureae</taxon>
        <taxon>Datura</taxon>
    </lineage>
</organism>
<name>A0ABS8RU97_DATST</name>
<protein>
    <recommendedName>
        <fullName evidence="5">Secreted protein</fullName>
    </recommendedName>
</protein>
<accession>A0ABS8RU97</accession>
<feature type="region of interest" description="Disordered" evidence="1">
    <location>
        <begin position="83"/>
        <end position="119"/>
    </location>
</feature>
<evidence type="ECO:0000313" key="4">
    <source>
        <dbReference type="Proteomes" id="UP000823775"/>
    </source>
</evidence>
<keyword evidence="4" id="KW-1185">Reference proteome</keyword>
<feature type="signal peptide" evidence="2">
    <location>
        <begin position="1"/>
        <end position="28"/>
    </location>
</feature>
<keyword evidence="2" id="KW-0732">Signal</keyword>
<comment type="caution">
    <text evidence="3">The sequence shown here is derived from an EMBL/GenBank/DDBJ whole genome shotgun (WGS) entry which is preliminary data.</text>
</comment>
<dbReference type="Proteomes" id="UP000823775">
    <property type="component" value="Unassembled WGS sequence"/>
</dbReference>
<evidence type="ECO:0000313" key="3">
    <source>
        <dbReference type="EMBL" id="MCD7449199.1"/>
    </source>
</evidence>